<evidence type="ECO:0000256" key="1">
    <source>
        <dbReference type="SAM" id="Phobius"/>
    </source>
</evidence>
<keyword evidence="3" id="KW-1185">Reference proteome</keyword>
<dbReference type="EMBL" id="JAOPGA020000167">
    <property type="protein sequence ID" value="KAL0477389.1"/>
    <property type="molecule type" value="Genomic_DNA"/>
</dbReference>
<evidence type="ECO:0000313" key="2">
    <source>
        <dbReference type="EMBL" id="KAL0477389.1"/>
    </source>
</evidence>
<evidence type="ECO:0000313" key="3">
    <source>
        <dbReference type="Proteomes" id="UP001431209"/>
    </source>
</evidence>
<organism evidence="2 3">
    <name type="scientific">Acrasis kona</name>
    <dbReference type="NCBI Taxonomy" id="1008807"/>
    <lineage>
        <taxon>Eukaryota</taxon>
        <taxon>Discoba</taxon>
        <taxon>Heterolobosea</taxon>
        <taxon>Tetramitia</taxon>
        <taxon>Eutetramitia</taxon>
        <taxon>Acrasidae</taxon>
        <taxon>Acrasis</taxon>
    </lineage>
</organism>
<reference evidence="2 3" key="1">
    <citation type="submission" date="2024-03" db="EMBL/GenBank/DDBJ databases">
        <title>The Acrasis kona genome and developmental transcriptomes reveal deep origins of eukaryotic multicellular pathways.</title>
        <authorList>
            <person name="Sheikh S."/>
            <person name="Fu C.-J."/>
            <person name="Brown M.W."/>
            <person name="Baldauf S.L."/>
        </authorList>
    </citation>
    <scope>NUCLEOTIDE SEQUENCE [LARGE SCALE GENOMIC DNA]</scope>
    <source>
        <strain evidence="2 3">ATCC MYA-3509</strain>
    </source>
</reference>
<protein>
    <submittedName>
        <fullName evidence="2">Uncharacterized protein</fullName>
    </submittedName>
</protein>
<feature type="non-terminal residue" evidence="2">
    <location>
        <position position="265"/>
    </location>
</feature>
<accession>A0AAW2YL71</accession>
<dbReference type="Proteomes" id="UP001431209">
    <property type="component" value="Unassembled WGS sequence"/>
</dbReference>
<proteinExistence type="predicted"/>
<dbReference type="AlphaFoldDB" id="A0AAW2YL71"/>
<keyword evidence="1" id="KW-1133">Transmembrane helix</keyword>
<name>A0AAW2YL71_9EUKA</name>
<keyword evidence="1" id="KW-0472">Membrane</keyword>
<gene>
    <name evidence="2" type="ORF">AKO1_005821</name>
</gene>
<comment type="caution">
    <text evidence="2">The sequence shown here is derived from an EMBL/GenBank/DDBJ whole genome shotgun (WGS) entry which is preliminary data.</text>
</comment>
<keyword evidence="1" id="KW-0812">Transmembrane</keyword>
<sequence>MDSRSNTELLQEAERLLVRRKFRLSCAKTLNVLTRIVTDGTNTCNDDSDVLNVLSNLQAIYQSKDDILAEKCIAVIMQCLYELDRQEEAIEVLSRFYGDFSDSPSSLQILHIQLLAHTNRLDQAQEHLKDVHDKNIEQELKKYILHKQSIKQKPDLVEDEAIHSPEDEMIPYDLIQNLTVKPTASEIQPPKKLESSSHSLSEKYEKFRSQLIQSPWLNRAKIISLILAALLLCSLLLRILTQNKYIFNDLKIKAVQSIQDAVKMA</sequence>
<feature type="transmembrane region" description="Helical" evidence="1">
    <location>
        <begin position="222"/>
        <end position="241"/>
    </location>
</feature>